<name>A0A6J4PMG4_9BACT</name>
<reference evidence="1" key="1">
    <citation type="submission" date="2020-02" db="EMBL/GenBank/DDBJ databases">
        <authorList>
            <person name="Meier V. D."/>
        </authorList>
    </citation>
    <scope>NUCLEOTIDE SEQUENCE</scope>
    <source>
        <strain evidence="1">AVDCRST_MAG74</strain>
    </source>
</reference>
<sequence length="43" mass="4939">MIRKARELSKNAHADFLIHGERVFILLAVQNLIIKLLPNNSKI</sequence>
<protein>
    <submittedName>
        <fullName evidence="1">Uncharacterized protein</fullName>
    </submittedName>
</protein>
<dbReference type="EMBL" id="CADCUR010000235">
    <property type="protein sequence ID" value="CAA9414933.1"/>
    <property type="molecule type" value="Genomic_DNA"/>
</dbReference>
<evidence type="ECO:0000313" key="1">
    <source>
        <dbReference type="EMBL" id="CAA9414933.1"/>
    </source>
</evidence>
<accession>A0A6J4PMG4</accession>
<dbReference type="AlphaFoldDB" id="A0A6J4PMG4"/>
<proteinExistence type="predicted"/>
<organism evidence="1">
    <name type="scientific">uncultured Pyrinomonadaceae bacterium</name>
    <dbReference type="NCBI Taxonomy" id="2283094"/>
    <lineage>
        <taxon>Bacteria</taxon>
        <taxon>Pseudomonadati</taxon>
        <taxon>Acidobacteriota</taxon>
        <taxon>Blastocatellia</taxon>
        <taxon>Blastocatellales</taxon>
        <taxon>Pyrinomonadaceae</taxon>
        <taxon>environmental samples</taxon>
    </lineage>
</organism>
<gene>
    <name evidence="1" type="ORF">AVDCRST_MAG74-2552</name>
</gene>